<name>A0ABW7FF30_9BURK</name>
<dbReference type="Pfam" id="PF13332">
    <property type="entry name" value="Fil_haemagg_2"/>
    <property type="match status" value="2"/>
</dbReference>
<gene>
    <name evidence="3" type="ORF">ACG0Z3_06000</name>
</gene>
<dbReference type="Gene3D" id="2.160.20.10">
    <property type="entry name" value="Single-stranded right-handed beta-helix, Pectin lyase-like"/>
    <property type="match status" value="2"/>
</dbReference>
<dbReference type="InterPro" id="IPR025157">
    <property type="entry name" value="Hemagglutinin_rpt"/>
</dbReference>
<protein>
    <submittedName>
        <fullName evidence="3">Hemagglutinin repeat-containing protein</fullName>
    </submittedName>
</protein>
<sequence length="1974" mass="203565">MSDRRTRNHIDDVELVLQRRNLRSHDWGFNGWWRRESGEFQLDYEQGVGTRRPLGDDVALEPPPLARTARAQIGWQRGWGSWRHELRLSWAGVRDPASGADFPVIGSRWTVRGFDARDLLAAREQVSLKQDWCGPGIEWRAGWAVQPYAALDIGRVAGGAPGGRTLAGAAAGLRGQVGGKLGGGWPSTLPWPRRCSTRAAFRRPRRCCMPASMQVTESQGETMKQTSTKTRIAQAILLLGGLHALAPAGLPQAWAQATAEANAPAGRKPKIDTAGNGTTVVHIAPANSSGVSHNLFTQLNVNAAGLVLNNSTAAPGSFAPPPPPAPTPAPTPTPRPPPEPRPCARCQIPVMAPKPDAKFATATTATSQLAGAIGGNVLFAGNPAAQARLIVNEVTSTAASTLAGGIEVFGMPADVVIANPNGITCNGCGFINTHRASLVSGRPLVGSTLDGFSVSGGTVAIGAGGLNGSSLSSLDLIGGAVQVDGPVNLPAGNSAIYAVAGPNQVSYTTLAATPQGRSDAQPAVSIDIGAAAGMLANQIYLLANEAGPGVNIRGRLEASAGGLTLDAAGNLGFTGTLKTTAGGAAVVSAQGVSAAGASVDSTGLALVQSAAAVNWTGGTVNGSDVMLASAGAMDTDALTLQATGDIRLNSGGELTYKAGSLKAGASVAMTAAADLTLSPTSSSSRVYEGNTTRDLTRYTRTTLDAGGSVALQSTGGIVTLDGTQVQAGGSIAVQGNGVALLARKDLTKEVTVNGNTTLMPTTENLVQARLVAGGDVALLASGTGAEQGKLFITGAKIESNNGHVSLVAARDLDVAHDITTDTTYERFYEVKRKWFSKRVTDITKTSLEETANPSDISGRSVSLGAGGNLNIVGSLVMADGAVGLHADQDLNLLATQEASYAYESRAVKKSGIFGNGGLSITIGSKSRSDITSTQETRQASTSVGSLAGDVLATAGGSYLQLSSDITAPIGDIHIAAQNITLQSNNNTRSVLNIVRERQSGLTLAATSPLVSAVQTVGEMNRVAKRTENGRHQAMALLTSGLTIYNNYTSFENLLKADTLSGAATAGGWSFSASIGASASDFESLSKTSTPIESAINAGRNASLTATGTGDNGDINLIGSRVTASQNLSVRADRDLTLTAAVGRDSEQTRRTSSSASVGISFGIGGPSQGFSVNLAASRSNAWSNGWGTTFFNSELTAGGELSMFSGRDTSLSGAKATGERAQVYVGHRVGGNLSLVSPQDETFYQAKEQSWGINVSIPIPGGSIGAPSLGLSASQLRLLAEYESIKQQSAIVAGTRGLDVQVWGHTHLSGAAVASKADASKNYFETQTLTHEDVANRDVVSGKSWSVSLSTSVTPAGGGTAGSAMGFARLDTQETFTTRSSIAGGVHLTRADLQPARVATMKAAQREPLAAQRSQKQSELEQLLWSEPPPCDDCYYNVQGAPSPSVDSVRPGVLGVPGKAEAATTTASLPAPVEVGVGAGTDYYGNNSRWQEWNQAVQALRGEIAALDSRINAVDARVYQDRTSLSTSPSGLHQPLLHTFDKTKATQELRDGVAVTAAFGKAAYKAAGDYAGAKYKEAFDACPDKKDCAEADKWKDGGLYRSALHTAIGGIAFGTPGATGNIAGSLALNAMDKVVTSLGITDPTAINTLKNLAVTVAGAGVGGTAGAAAAFNADANNRQLHPDERALAQTLAARSGGRFTAAQIEDAMRALGNRALGEDISAGMRVNIPNWEKEIFDPNAAWTVGADGQKLVQVLRSVSPEATKFLQEQTGGLSSVYMPRMFALPPEAASPGQPRDTRTGLPLDAQGRYTINYVLDGKQYSAKYWPCATADCVAGAHNIDRSDAASKLYLAAADAQIFKDMNKAANIGILVSPTGVVGGVAASIGTVANIGAAITDSDLKTEVAKMAAQNVSASVIVSLLGHSAGNAARFNAFVDLQGGWDAFVKPLIKDFSSPAPKWPAPLPYSPPKNGPRGQ</sequence>
<dbReference type="InterPro" id="IPR005565">
    <property type="entry name" value="Hemolysn_activator_HlyB_C"/>
</dbReference>
<evidence type="ECO:0000259" key="2">
    <source>
        <dbReference type="SMART" id="SM00912"/>
    </source>
</evidence>
<feature type="compositionally biased region" description="Pro residues" evidence="1">
    <location>
        <begin position="318"/>
        <end position="340"/>
    </location>
</feature>
<dbReference type="InterPro" id="IPR011050">
    <property type="entry name" value="Pectin_lyase_fold/virulence"/>
</dbReference>
<proteinExistence type="predicted"/>
<comment type="caution">
    <text evidence="3">The sequence shown here is derived from an EMBL/GenBank/DDBJ whole genome shotgun (WGS) entry which is preliminary data.</text>
</comment>
<keyword evidence="4" id="KW-1185">Reference proteome</keyword>
<evidence type="ECO:0000256" key="1">
    <source>
        <dbReference type="SAM" id="MobiDB-lite"/>
    </source>
</evidence>
<dbReference type="InterPro" id="IPR012334">
    <property type="entry name" value="Pectin_lyas_fold"/>
</dbReference>
<dbReference type="InterPro" id="IPR051544">
    <property type="entry name" value="TPS_OM_transporter"/>
</dbReference>
<dbReference type="SMART" id="SM00912">
    <property type="entry name" value="Haemagg_act"/>
    <property type="match status" value="1"/>
</dbReference>
<dbReference type="EMBL" id="JBIGHW010000002">
    <property type="protein sequence ID" value="MFG6440233.1"/>
    <property type="molecule type" value="Genomic_DNA"/>
</dbReference>
<feature type="region of interest" description="Disordered" evidence="1">
    <location>
        <begin position="1954"/>
        <end position="1974"/>
    </location>
</feature>
<organism evidence="3 4">
    <name type="scientific">Pelomonas margarita</name>
    <dbReference type="NCBI Taxonomy" id="3299031"/>
    <lineage>
        <taxon>Bacteria</taxon>
        <taxon>Pseudomonadati</taxon>
        <taxon>Pseudomonadota</taxon>
        <taxon>Betaproteobacteria</taxon>
        <taxon>Burkholderiales</taxon>
        <taxon>Sphaerotilaceae</taxon>
        <taxon>Roseateles</taxon>
    </lineage>
</organism>
<dbReference type="RefSeq" id="WP_394396240.1">
    <property type="nucleotide sequence ID" value="NZ_JBIGHW010000002.1"/>
</dbReference>
<dbReference type="PANTHER" id="PTHR34597">
    <property type="entry name" value="SLR1661 PROTEIN"/>
    <property type="match status" value="1"/>
</dbReference>
<reference evidence="3 4" key="1">
    <citation type="submission" date="2024-08" db="EMBL/GenBank/DDBJ databases">
        <authorList>
            <person name="Lu H."/>
        </authorList>
    </citation>
    <scope>NUCLEOTIDE SEQUENCE [LARGE SCALE GENOMIC DNA]</scope>
    <source>
        <strain evidence="3 4">LKC17W</strain>
    </source>
</reference>
<dbReference type="SUPFAM" id="SSF51126">
    <property type="entry name" value="Pectin lyase-like"/>
    <property type="match status" value="1"/>
</dbReference>
<dbReference type="NCBIfam" id="TIGR01901">
    <property type="entry name" value="adhes_NPXG"/>
    <property type="match status" value="1"/>
</dbReference>
<dbReference type="PANTHER" id="PTHR34597:SF3">
    <property type="entry name" value="OUTER MEMBRANE TRANSPORTER CDIB"/>
    <property type="match status" value="1"/>
</dbReference>
<dbReference type="Pfam" id="PF05860">
    <property type="entry name" value="TPS"/>
    <property type="match status" value="1"/>
</dbReference>
<accession>A0ABW7FF30</accession>
<dbReference type="Proteomes" id="UP001606301">
    <property type="component" value="Unassembled WGS sequence"/>
</dbReference>
<feature type="domain" description="Filamentous haemagglutinin FhaB/tRNA nuclease CdiA-like TPS" evidence="2">
    <location>
        <begin position="275"/>
        <end position="448"/>
    </location>
</feature>
<feature type="region of interest" description="Disordered" evidence="1">
    <location>
        <begin position="314"/>
        <end position="340"/>
    </location>
</feature>
<evidence type="ECO:0000313" key="4">
    <source>
        <dbReference type="Proteomes" id="UP001606301"/>
    </source>
</evidence>
<dbReference type="InterPro" id="IPR008638">
    <property type="entry name" value="FhaB/CdiA-like_TPS"/>
</dbReference>
<dbReference type="Pfam" id="PF03865">
    <property type="entry name" value="ShlB"/>
    <property type="match status" value="1"/>
</dbReference>
<feature type="compositionally biased region" description="Pro residues" evidence="1">
    <location>
        <begin position="1956"/>
        <end position="1974"/>
    </location>
</feature>
<evidence type="ECO:0000313" key="3">
    <source>
        <dbReference type="EMBL" id="MFG6440233.1"/>
    </source>
</evidence>